<protein>
    <submittedName>
        <fullName evidence="2">DUF1772 domain-containing protein</fullName>
    </submittedName>
</protein>
<dbReference type="EMBL" id="JBBUKT010000014">
    <property type="protein sequence ID" value="MEK7953906.1"/>
    <property type="molecule type" value="Genomic_DNA"/>
</dbReference>
<dbReference type="Pfam" id="PF08592">
    <property type="entry name" value="Anthrone_oxy"/>
    <property type="match status" value="1"/>
</dbReference>
<feature type="transmembrane region" description="Helical" evidence="1">
    <location>
        <begin position="131"/>
        <end position="151"/>
    </location>
</feature>
<accession>A0ABU9B1K2</accession>
<evidence type="ECO:0000256" key="1">
    <source>
        <dbReference type="SAM" id="Phobius"/>
    </source>
</evidence>
<keyword evidence="3" id="KW-1185">Reference proteome</keyword>
<dbReference type="InterPro" id="IPR013901">
    <property type="entry name" value="Anthrone_oxy"/>
</dbReference>
<dbReference type="Proteomes" id="UP001371305">
    <property type="component" value="Unassembled WGS sequence"/>
</dbReference>
<sequence length="155" mass="17485">MNTIDAAYIFLITSTALLMGNEFSIAAFIHPSLSKADHKHFIPAIQVFAKLFGKVMPFWMAATLLLHLALAWCMWASHRSAGLFTLYAGFAWAFIVIFSVVFPVPINNRVGRWNPSDLPPNWESERKLWDIYNSVRVAVIGVAFILLIVAYRKAV</sequence>
<keyword evidence="1" id="KW-1133">Transmembrane helix</keyword>
<evidence type="ECO:0000313" key="2">
    <source>
        <dbReference type="EMBL" id="MEK7953906.1"/>
    </source>
</evidence>
<dbReference type="RefSeq" id="WP_341407674.1">
    <property type="nucleotide sequence ID" value="NZ_JBBUKT010000014.1"/>
</dbReference>
<feature type="transmembrane region" description="Helical" evidence="1">
    <location>
        <begin position="7"/>
        <end position="29"/>
    </location>
</feature>
<gene>
    <name evidence="2" type="ORF">WKV53_25540</name>
</gene>
<proteinExistence type="predicted"/>
<keyword evidence="1" id="KW-0812">Transmembrane</keyword>
<keyword evidence="1" id="KW-0472">Membrane</keyword>
<feature type="transmembrane region" description="Helical" evidence="1">
    <location>
        <begin position="84"/>
        <end position="106"/>
    </location>
</feature>
<feature type="transmembrane region" description="Helical" evidence="1">
    <location>
        <begin position="58"/>
        <end position="77"/>
    </location>
</feature>
<name>A0ABU9B1K2_9BACT</name>
<reference evidence="2 3" key="1">
    <citation type="submission" date="2024-04" db="EMBL/GenBank/DDBJ databases">
        <title>Luteolibacter sp. isolated from soil.</title>
        <authorList>
            <person name="An J."/>
        </authorList>
    </citation>
    <scope>NUCLEOTIDE SEQUENCE [LARGE SCALE GENOMIC DNA]</scope>
    <source>
        <strain evidence="2 3">Y139</strain>
    </source>
</reference>
<evidence type="ECO:0000313" key="3">
    <source>
        <dbReference type="Proteomes" id="UP001371305"/>
    </source>
</evidence>
<comment type="caution">
    <text evidence="2">The sequence shown here is derived from an EMBL/GenBank/DDBJ whole genome shotgun (WGS) entry which is preliminary data.</text>
</comment>
<organism evidence="2 3">
    <name type="scientific">Luteolibacter soli</name>
    <dbReference type="NCBI Taxonomy" id="3135280"/>
    <lineage>
        <taxon>Bacteria</taxon>
        <taxon>Pseudomonadati</taxon>
        <taxon>Verrucomicrobiota</taxon>
        <taxon>Verrucomicrobiia</taxon>
        <taxon>Verrucomicrobiales</taxon>
        <taxon>Verrucomicrobiaceae</taxon>
        <taxon>Luteolibacter</taxon>
    </lineage>
</organism>